<feature type="chain" id="PRO_5043585817" description="Eclosion hormone" evidence="1">
    <location>
        <begin position="23"/>
        <end position="78"/>
    </location>
</feature>
<dbReference type="Pfam" id="PF04736">
    <property type="entry name" value="Eclosion"/>
    <property type="match status" value="1"/>
</dbReference>
<sequence>MAGLKHLLCILVLLAVFDANLSLNPTNVCLKNCAQCKLTFGSYFNGPKCAESCIKYRGLLMPDCNDVKTIHGFLNKNE</sequence>
<reference evidence="2 3" key="1">
    <citation type="journal article" date="2022" name="Nat. Ecol. Evol.">
        <title>A masculinizing supergene underlies an exaggerated male reproductive morph in a spider.</title>
        <authorList>
            <person name="Hendrickx F."/>
            <person name="De Corte Z."/>
            <person name="Sonet G."/>
            <person name="Van Belleghem S.M."/>
            <person name="Kostlbacher S."/>
            <person name="Vangestel C."/>
        </authorList>
    </citation>
    <scope>NUCLEOTIDE SEQUENCE [LARGE SCALE GENOMIC DNA]</scope>
    <source>
        <strain evidence="2">W744_W776</strain>
    </source>
</reference>
<protein>
    <recommendedName>
        <fullName evidence="4">Eclosion hormone</fullName>
    </recommendedName>
</protein>
<name>A0AAV6VKS4_9ARAC</name>
<dbReference type="GO" id="GO:0008255">
    <property type="term" value="F:ecdysis-triggering hormone activity"/>
    <property type="evidence" value="ECO:0007669"/>
    <property type="project" value="InterPro"/>
</dbReference>
<dbReference type="AlphaFoldDB" id="A0AAV6VKS4"/>
<dbReference type="EMBL" id="JAFNEN010000064">
    <property type="protein sequence ID" value="KAG8196761.1"/>
    <property type="molecule type" value="Genomic_DNA"/>
</dbReference>
<keyword evidence="3" id="KW-1185">Reference proteome</keyword>
<feature type="signal peptide" evidence="1">
    <location>
        <begin position="1"/>
        <end position="22"/>
    </location>
</feature>
<dbReference type="GO" id="GO:0018990">
    <property type="term" value="P:ecdysis, chitin-based cuticle"/>
    <property type="evidence" value="ECO:0007669"/>
    <property type="project" value="InterPro"/>
</dbReference>
<dbReference type="InterPro" id="IPR006825">
    <property type="entry name" value="Eclosion"/>
</dbReference>
<accession>A0AAV6VKS4</accession>
<evidence type="ECO:0000313" key="3">
    <source>
        <dbReference type="Proteomes" id="UP000827092"/>
    </source>
</evidence>
<comment type="caution">
    <text evidence="2">The sequence shown here is derived from an EMBL/GenBank/DDBJ whole genome shotgun (WGS) entry which is preliminary data.</text>
</comment>
<gene>
    <name evidence="2" type="ORF">JTE90_014494</name>
</gene>
<evidence type="ECO:0000313" key="2">
    <source>
        <dbReference type="EMBL" id="KAG8196761.1"/>
    </source>
</evidence>
<organism evidence="2 3">
    <name type="scientific">Oedothorax gibbosus</name>
    <dbReference type="NCBI Taxonomy" id="931172"/>
    <lineage>
        <taxon>Eukaryota</taxon>
        <taxon>Metazoa</taxon>
        <taxon>Ecdysozoa</taxon>
        <taxon>Arthropoda</taxon>
        <taxon>Chelicerata</taxon>
        <taxon>Arachnida</taxon>
        <taxon>Araneae</taxon>
        <taxon>Araneomorphae</taxon>
        <taxon>Entelegynae</taxon>
        <taxon>Araneoidea</taxon>
        <taxon>Linyphiidae</taxon>
        <taxon>Erigoninae</taxon>
        <taxon>Oedothorax</taxon>
    </lineage>
</organism>
<dbReference type="Proteomes" id="UP000827092">
    <property type="component" value="Unassembled WGS sequence"/>
</dbReference>
<evidence type="ECO:0008006" key="4">
    <source>
        <dbReference type="Google" id="ProtNLM"/>
    </source>
</evidence>
<keyword evidence="1" id="KW-0732">Signal</keyword>
<dbReference type="GO" id="GO:0007218">
    <property type="term" value="P:neuropeptide signaling pathway"/>
    <property type="evidence" value="ECO:0007669"/>
    <property type="project" value="InterPro"/>
</dbReference>
<proteinExistence type="predicted"/>
<evidence type="ECO:0000256" key="1">
    <source>
        <dbReference type="SAM" id="SignalP"/>
    </source>
</evidence>